<feature type="binding site" evidence="9">
    <location>
        <position position="270"/>
    </location>
    <ligand>
        <name>L-histidine</name>
        <dbReference type="ChEBI" id="CHEBI:57595"/>
    </ligand>
</feature>
<keyword evidence="8" id="KW-0028">Amino-acid biosynthesis</keyword>
<dbReference type="GO" id="GO:0004821">
    <property type="term" value="F:histidine-tRNA ligase activity"/>
    <property type="evidence" value="ECO:0007669"/>
    <property type="project" value="TreeGrafter"/>
</dbReference>
<feature type="binding site" evidence="9">
    <location>
        <begin position="86"/>
        <end position="88"/>
    </location>
    <ligand>
        <name>L-histidine</name>
        <dbReference type="ChEBI" id="CHEBI:57595"/>
    </ligand>
</feature>
<dbReference type="AlphaFoldDB" id="A0A963Z1I3"/>
<proteinExistence type="inferred from homology"/>
<evidence type="ECO:0000256" key="2">
    <source>
        <dbReference type="ARBA" id="ARBA00004667"/>
    </source>
</evidence>
<evidence type="ECO:0000256" key="4">
    <source>
        <dbReference type="ARBA" id="ARBA00011496"/>
    </source>
</evidence>
<evidence type="ECO:0000256" key="8">
    <source>
        <dbReference type="HAMAP-Rule" id="MF_00125"/>
    </source>
</evidence>
<gene>
    <name evidence="8" type="primary">hisZ</name>
    <name evidence="11" type="ORF">ACELLULO517_07865</name>
</gene>
<evidence type="ECO:0000256" key="6">
    <source>
        <dbReference type="ARBA" id="ARBA00022490"/>
    </source>
</evidence>
<comment type="pathway">
    <text evidence="2 8">Amino-acid biosynthesis; L-histidine biosynthesis; L-histidine from 5-phospho-alpha-D-ribose 1-diphosphate: step 1/9.</text>
</comment>
<dbReference type="EMBL" id="JAESVA010000002">
    <property type="protein sequence ID" value="MCB8880145.1"/>
    <property type="molecule type" value="Genomic_DNA"/>
</dbReference>
<organism evidence="11 12">
    <name type="scientific">Acidisoma cellulosilyticum</name>
    <dbReference type="NCBI Taxonomy" id="2802395"/>
    <lineage>
        <taxon>Bacteria</taxon>
        <taxon>Pseudomonadati</taxon>
        <taxon>Pseudomonadota</taxon>
        <taxon>Alphaproteobacteria</taxon>
        <taxon>Acetobacterales</taxon>
        <taxon>Acidocellaceae</taxon>
        <taxon>Acidisoma</taxon>
    </lineage>
</organism>
<reference evidence="11 12" key="1">
    <citation type="journal article" date="2021" name="Microorganisms">
        <title>Acidisoma silvae sp. nov. and Acidisomacellulosilytica sp. nov., Two Acidophilic Bacteria Isolated from Decaying Wood, Hydrolyzing Cellulose and Producing Poly-3-hydroxybutyrate.</title>
        <authorList>
            <person name="Mieszkin S."/>
            <person name="Pouder E."/>
            <person name="Uroz S."/>
            <person name="Simon-Colin C."/>
            <person name="Alain K."/>
        </authorList>
    </citation>
    <scope>NUCLEOTIDE SEQUENCE [LARGE SCALE GENOMIC DNA]</scope>
    <source>
        <strain evidence="11 12">HW T5.17</strain>
    </source>
</reference>
<evidence type="ECO:0000313" key="11">
    <source>
        <dbReference type="EMBL" id="MCB8880145.1"/>
    </source>
</evidence>
<dbReference type="InterPro" id="IPR004516">
    <property type="entry name" value="HisRS/HisZ"/>
</dbReference>
<sequence length="382" mass="40426">MTDDFLPNPALLPAGLRDLLPPDAEIEARSIEAMMDCFAGHGYQRVRPPLVEFEHNLLAGSGAAVSEQTFRLMDPDSQRMLGLRADTTPQVARIANTRLAQSPRPLRLSYAEHCLRVRGSQLAPDRQISQAGIELIGSDAVEADAEIVLAGAEALAVLGLTEVSFDLTLPTMAAMLLDSAGLPPDRRALLAHALDRKDAAAVTALGGSMAATLTRLLLAAGEATPALAALSEVDLPAEARVLADRLAAVVDAIRARAPALRLTVDPLEFRGIRYHTGPCVTVYALGHQQELGRGGRYISGEREPATGLTLFPDVILEAARAPALRPRLYLPAGTDAKLAARFRAEGYATVAALGDEVIDIAAEARRLLCSHLLTDGAAAPLS</sequence>
<comment type="similarity">
    <text evidence="3 8">Belongs to the class-II aminoacyl-tRNA synthetase family. HisZ subfamily.</text>
</comment>
<dbReference type="HAMAP" id="MF_00125">
    <property type="entry name" value="HisZ"/>
    <property type="match status" value="1"/>
</dbReference>
<comment type="subunit">
    <text evidence="4 8">Heteromultimer composed of HisG and HisZ subunits.</text>
</comment>
<evidence type="ECO:0000313" key="12">
    <source>
        <dbReference type="Proteomes" id="UP000721844"/>
    </source>
</evidence>
<keyword evidence="6 8" id="KW-0963">Cytoplasm</keyword>
<feature type="binding site" evidence="9">
    <location>
        <position position="130"/>
    </location>
    <ligand>
        <name>L-histidine</name>
        <dbReference type="ChEBI" id="CHEBI:57595"/>
    </ligand>
</feature>
<keyword evidence="11" id="KW-0808">Transferase</keyword>
<dbReference type="PANTHER" id="PTHR43707:SF1">
    <property type="entry name" value="HISTIDINE--TRNA LIGASE, MITOCHONDRIAL-RELATED"/>
    <property type="match status" value="1"/>
</dbReference>
<evidence type="ECO:0000256" key="3">
    <source>
        <dbReference type="ARBA" id="ARBA00005539"/>
    </source>
</evidence>
<name>A0A963Z1I3_9PROT</name>
<dbReference type="Proteomes" id="UP000721844">
    <property type="component" value="Unassembled WGS sequence"/>
</dbReference>
<keyword evidence="11" id="KW-0328">Glycosyltransferase</keyword>
<dbReference type="GO" id="GO:0005737">
    <property type="term" value="C:cytoplasm"/>
    <property type="evidence" value="ECO:0007669"/>
    <property type="project" value="UniProtKB-SubCell"/>
</dbReference>
<dbReference type="InterPro" id="IPR045864">
    <property type="entry name" value="aa-tRNA-synth_II/BPL/LPL"/>
</dbReference>
<protein>
    <recommendedName>
        <fullName evidence="5 8">ATP phosphoribosyltransferase regulatory subunit</fullName>
    </recommendedName>
</protein>
<feature type="binding site" evidence="9">
    <location>
        <position position="134"/>
    </location>
    <ligand>
        <name>L-histidine</name>
        <dbReference type="ChEBI" id="CHEBI:57595"/>
    </ligand>
</feature>
<evidence type="ECO:0000256" key="1">
    <source>
        <dbReference type="ARBA" id="ARBA00004496"/>
    </source>
</evidence>
<accession>A0A963Z1I3</accession>
<evidence type="ECO:0000256" key="7">
    <source>
        <dbReference type="ARBA" id="ARBA00025246"/>
    </source>
</evidence>
<evidence type="ECO:0000256" key="5">
    <source>
        <dbReference type="ARBA" id="ARBA00020397"/>
    </source>
</evidence>
<dbReference type="PIRSF" id="PIRSF001549">
    <property type="entry name" value="His-tRNA_synth"/>
    <property type="match status" value="1"/>
</dbReference>
<comment type="miscellaneous">
    <text evidence="8">This function is generally fulfilled by the C-terminal part of HisG, which is missing in some bacteria such as this one.</text>
</comment>
<evidence type="ECO:0000259" key="10">
    <source>
        <dbReference type="Pfam" id="PF13393"/>
    </source>
</evidence>
<dbReference type="RefSeq" id="WP_227306751.1">
    <property type="nucleotide sequence ID" value="NZ_JAESVA010000002.1"/>
</dbReference>
<evidence type="ECO:0000256" key="9">
    <source>
        <dbReference type="PIRSR" id="PIRSR001549-1"/>
    </source>
</evidence>
<dbReference type="Gene3D" id="3.30.930.10">
    <property type="entry name" value="Bira Bifunctional Protein, Domain 2"/>
    <property type="match status" value="1"/>
</dbReference>
<keyword evidence="12" id="KW-1185">Reference proteome</keyword>
<dbReference type="InterPro" id="IPR004517">
    <property type="entry name" value="HisZ"/>
</dbReference>
<dbReference type="Pfam" id="PF13393">
    <property type="entry name" value="tRNA-synt_His"/>
    <property type="match status" value="1"/>
</dbReference>
<feature type="binding site" evidence="9">
    <location>
        <position position="116"/>
    </location>
    <ligand>
        <name>L-histidine</name>
        <dbReference type="ChEBI" id="CHEBI:57595"/>
    </ligand>
</feature>
<keyword evidence="8" id="KW-0368">Histidine biosynthesis</keyword>
<feature type="domain" description="Class II Histidinyl-tRNA synthetase (HisRS)-like catalytic core" evidence="10">
    <location>
        <begin position="15"/>
        <end position="311"/>
    </location>
</feature>
<dbReference type="SUPFAM" id="SSF55681">
    <property type="entry name" value="Class II aaRS and biotin synthetases"/>
    <property type="match status" value="1"/>
</dbReference>
<dbReference type="GO" id="GO:0000105">
    <property type="term" value="P:L-histidine biosynthetic process"/>
    <property type="evidence" value="ECO:0007669"/>
    <property type="project" value="UniProtKB-UniRule"/>
</dbReference>
<dbReference type="PANTHER" id="PTHR43707">
    <property type="entry name" value="HISTIDYL-TRNA SYNTHETASE"/>
    <property type="match status" value="1"/>
</dbReference>
<dbReference type="GO" id="GO:0016757">
    <property type="term" value="F:glycosyltransferase activity"/>
    <property type="evidence" value="ECO:0007669"/>
    <property type="project" value="UniProtKB-KW"/>
</dbReference>
<dbReference type="GO" id="GO:0006427">
    <property type="term" value="P:histidyl-tRNA aminoacylation"/>
    <property type="evidence" value="ECO:0007669"/>
    <property type="project" value="TreeGrafter"/>
</dbReference>
<dbReference type="InterPro" id="IPR041715">
    <property type="entry name" value="HisRS-like_core"/>
</dbReference>
<comment type="subcellular location">
    <subcellularLocation>
        <location evidence="1 8">Cytoplasm</location>
    </subcellularLocation>
</comment>
<comment type="caution">
    <text evidence="11">The sequence shown here is derived from an EMBL/GenBank/DDBJ whole genome shotgun (WGS) entry which is preliminary data.</text>
</comment>
<comment type="function">
    <text evidence="7 8">Required for the first step of histidine biosynthesis. May allow the feedback regulation of ATP phosphoribosyltransferase activity by histidine.</text>
</comment>